<dbReference type="Proteomes" id="UP001605036">
    <property type="component" value="Unassembled WGS sequence"/>
</dbReference>
<keyword evidence="2" id="KW-1185">Reference proteome</keyword>
<proteinExistence type="predicted"/>
<organism evidence="1 2">
    <name type="scientific">Riccia fluitans</name>
    <dbReference type="NCBI Taxonomy" id="41844"/>
    <lineage>
        <taxon>Eukaryota</taxon>
        <taxon>Viridiplantae</taxon>
        <taxon>Streptophyta</taxon>
        <taxon>Embryophyta</taxon>
        <taxon>Marchantiophyta</taxon>
        <taxon>Marchantiopsida</taxon>
        <taxon>Marchantiidae</taxon>
        <taxon>Marchantiales</taxon>
        <taxon>Ricciaceae</taxon>
        <taxon>Riccia</taxon>
    </lineage>
</organism>
<name>A0ABD1YBT8_9MARC</name>
<dbReference type="EMBL" id="JBHFFA010000005">
    <property type="protein sequence ID" value="KAL2624238.1"/>
    <property type="molecule type" value="Genomic_DNA"/>
</dbReference>
<comment type="caution">
    <text evidence="1">The sequence shown here is derived from an EMBL/GenBank/DDBJ whole genome shotgun (WGS) entry which is preliminary data.</text>
</comment>
<accession>A0ABD1YBT8</accession>
<gene>
    <name evidence="1" type="ORF">R1flu_008483</name>
</gene>
<evidence type="ECO:0000313" key="2">
    <source>
        <dbReference type="Proteomes" id="UP001605036"/>
    </source>
</evidence>
<protein>
    <submittedName>
        <fullName evidence="1">Uncharacterized protein</fullName>
    </submittedName>
</protein>
<dbReference type="AlphaFoldDB" id="A0ABD1YBT8"/>
<evidence type="ECO:0000313" key="1">
    <source>
        <dbReference type="EMBL" id="KAL2624238.1"/>
    </source>
</evidence>
<reference evidence="1 2" key="1">
    <citation type="submission" date="2024-09" db="EMBL/GenBank/DDBJ databases">
        <title>Chromosome-scale assembly of Riccia fluitans.</title>
        <authorList>
            <person name="Paukszto L."/>
            <person name="Sawicki J."/>
            <person name="Karawczyk K."/>
            <person name="Piernik-Szablinska J."/>
            <person name="Szczecinska M."/>
            <person name="Mazdziarz M."/>
        </authorList>
    </citation>
    <scope>NUCLEOTIDE SEQUENCE [LARGE SCALE GENOMIC DNA]</scope>
    <source>
        <strain evidence="1">Rf_01</strain>
        <tissue evidence="1">Aerial parts of the thallus</tissue>
    </source>
</reference>
<sequence length="248" mass="27670">MGIDSGDMRSYYLEVYEASDEDLFAYSEEIKALYISGLEETASEEETLEFRGATIYNLGKSEDGARLKVLLVKEALKDETTKKVQPTNPHPLLPHQLNGTAGVTQLVVRSEPFVKMEEEKQSASHGCVKECEGVPSRKEGKALTNDERSKSSRVTRLQIQALTTYATISSSDEKKDWANFEKGGAIVRQKLSEVLNVPLSDKEPTNSEGENVLHREDETVGATTFCMTEGMIFPGSWKEIELWPKKTL</sequence>